<keyword evidence="4" id="KW-0808">Transferase</keyword>
<organism evidence="17 18">
    <name type="scientific">Nematostella vectensis</name>
    <name type="common">Starlet sea anemone</name>
    <dbReference type="NCBI Taxonomy" id="45351"/>
    <lineage>
        <taxon>Eukaryota</taxon>
        <taxon>Metazoa</taxon>
        <taxon>Cnidaria</taxon>
        <taxon>Anthozoa</taxon>
        <taxon>Hexacorallia</taxon>
        <taxon>Actiniaria</taxon>
        <taxon>Edwardsiidae</taxon>
        <taxon>Nematostella</taxon>
    </lineage>
</organism>
<evidence type="ECO:0000256" key="3">
    <source>
        <dbReference type="ARBA" id="ARBA00022553"/>
    </source>
</evidence>
<dbReference type="InterPro" id="IPR050134">
    <property type="entry name" value="NAD-dep_sirtuin_deacylases"/>
</dbReference>
<dbReference type="GO" id="GO:0070403">
    <property type="term" value="F:NAD+ binding"/>
    <property type="evidence" value="ECO:0007669"/>
    <property type="project" value="InterPro"/>
</dbReference>
<reference evidence="17 18" key="1">
    <citation type="journal article" date="2007" name="Science">
        <title>Sea anemone genome reveals ancestral eumetazoan gene repertoire and genomic organization.</title>
        <authorList>
            <person name="Putnam N.H."/>
            <person name="Srivastava M."/>
            <person name="Hellsten U."/>
            <person name="Dirks B."/>
            <person name="Chapman J."/>
            <person name="Salamov A."/>
            <person name="Terry A."/>
            <person name="Shapiro H."/>
            <person name="Lindquist E."/>
            <person name="Kapitonov V.V."/>
            <person name="Jurka J."/>
            <person name="Genikhovich G."/>
            <person name="Grigoriev I.V."/>
            <person name="Lucas S.M."/>
            <person name="Steele R.E."/>
            <person name="Finnerty J.R."/>
            <person name="Technau U."/>
            <person name="Martindale M.Q."/>
            <person name="Rokhsar D.S."/>
        </authorList>
    </citation>
    <scope>NUCLEOTIDE SEQUENCE [LARGE SCALE GENOMIC DNA]</scope>
    <source>
        <strain evidence="18">CH2 X CH6</strain>
    </source>
</reference>
<comment type="cofactor">
    <cofactor evidence="1">
        <name>Zn(2+)</name>
        <dbReference type="ChEBI" id="CHEBI:29105"/>
    </cofactor>
</comment>
<dbReference type="HOGENOM" id="CLU_023643_6_1_1"/>
<dbReference type="STRING" id="45351.A7SMP0"/>
<dbReference type="InterPro" id="IPR003000">
    <property type="entry name" value="Sirtuin"/>
</dbReference>
<keyword evidence="7" id="KW-0520">NAD</keyword>
<feature type="binding site" evidence="15">
    <location>
        <position position="149"/>
    </location>
    <ligand>
        <name>Zn(2+)</name>
        <dbReference type="ChEBI" id="CHEBI:29105"/>
    </ligand>
</feature>
<dbReference type="Gene3D" id="3.40.50.1220">
    <property type="entry name" value="TPP-binding domain"/>
    <property type="match status" value="1"/>
</dbReference>
<protein>
    <recommendedName>
        <fullName evidence="2">protein acetyllysine N-acetyltransferase</fullName>
        <ecNumber evidence="2">2.3.1.286</ecNumber>
    </recommendedName>
    <alternativeName>
        <fullName evidence="10">Regulatory protein SIR2 homolog 7</fullName>
    </alternativeName>
    <alternativeName>
        <fullName evidence="9">SIR2-like protein 7</fullName>
    </alternativeName>
</protein>
<comment type="catalytic activity">
    <reaction evidence="11">
        <text>N(6)-decanoyl-L-lysyl-[protein] + NAD(+) + H2O = 2''-O-decanoyl-ADP-D-ribose + nicotinamide + L-lysyl-[protein]</text>
        <dbReference type="Rhea" id="RHEA:70631"/>
        <dbReference type="Rhea" id="RHEA-COMP:9752"/>
        <dbReference type="Rhea" id="RHEA-COMP:17932"/>
        <dbReference type="ChEBI" id="CHEBI:15377"/>
        <dbReference type="ChEBI" id="CHEBI:17154"/>
        <dbReference type="ChEBI" id="CHEBI:29969"/>
        <dbReference type="ChEBI" id="CHEBI:57540"/>
        <dbReference type="ChEBI" id="CHEBI:143222"/>
        <dbReference type="ChEBI" id="CHEBI:189688"/>
    </reaction>
    <physiologicalReaction direction="left-to-right" evidence="11">
        <dbReference type="Rhea" id="RHEA:70632"/>
    </physiologicalReaction>
</comment>
<comment type="catalytic activity">
    <reaction evidence="13">
        <text>N(6)-propanoyl-L-lysyl-[protein] + NAD(+) + H2O = 3''-O-propanoyl-ADP-D-ribose + nicotinamide + L-lysyl-[protein]</text>
        <dbReference type="Rhea" id="RHEA:23500"/>
        <dbReference type="Rhea" id="RHEA-COMP:9752"/>
        <dbReference type="Rhea" id="RHEA-COMP:13758"/>
        <dbReference type="ChEBI" id="CHEBI:15377"/>
        <dbReference type="ChEBI" id="CHEBI:17154"/>
        <dbReference type="ChEBI" id="CHEBI:29969"/>
        <dbReference type="ChEBI" id="CHEBI:57540"/>
        <dbReference type="ChEBI" id="CHEBI:138019"/>
        <dbReference type="ChEBI" id="CHEBI:145015"/>
    </reaction>
    <physiologicalReaction direction="left-to-right" evidence="13">
        <dbReference type="Rhea" id="RHEA:23501"/>
    </physiologicalReaction>
</comment>
<dbReference type="Gene3D" id="2.20.28.200">
    <property type="match status" value="1"/>
</dbReference>
<evidence type="ECO:0000256" key="14">
    <source>
        <dbReference type="ARBA" id="ARBA00052763"/>
    </source>
</evidence>
<dbReference type="GO" id="GO:0005634">
    <property type="term" value="C:nucleus"/>
    <property type="evidence" value="ECO:0000318"/>
    <property type="project" value="GO_Central"/>
</dbReference>
<feature type="binding site" evidence="15">
    <location>
        <position position="122"/>
    </location>
    <ligand>
        <name>Zn(2+)</name>
        <dbReference type="ChEBI" id="CHEBI:29105"/>
    </ligand>
</feature>
<gene>
    <name evidence="17" type="ORF">NEMVEDRAFT_v1g123976</name>
</gene>
<evidence type="ECO:0000256" key="8">
    <source>
        <dbReference type="ARBA" id="ARBA00038170"/>
    </source>
</evidence>
<comment type="similarity">
    <text evidence="8">Belongs to the sirtuin family. Class IV subfamily.</text>
</comment>
<dbReference type="PANTHER" id="PTHR11085">
    <property type="entry name" value="NAD-DEPENDENT PROTEIN DEACYLASE SIRTUIN-5, MITOCHONDRIAL-RELATED"/>
    <property type="match status" value="1"/>
</dbReference>
<dbReference type="PROSITE" id="PS50305">
    <property type="entry name" value="SIRTUIN"/>
    <property type="match status" value="1"/>
</dbReference>
<evidence type="ECO:0000256" key="12">
    <source>
        <dbReference type="ARBA" id="ARBA00051105"/>
    </source>
</evidence>
<evidence type="ECO:0000256" key="10">
    <source>
        <dbReference type="ARBA" id="ARBA00043038"/>
    </source>
</evidence>
<keyword evidence="3" id="KW-0597">Phosphoprotein</keyword>
<dbReference type="InterPro" id="IPR026590">
    <property type="entry name" value="Ssirtuin_cat_dom"/>
</dbReference>
<evidence type="ECO:0000313" key="17">
    <source>
        <dbReference type="EMBL" id="EDO35004.1"/>
    </source>
</evidence>
<feature type="active site" description="Proton acceptor" evidence="15">
    <location>
        <position position="111"/>
    </location>
</feature>
<dbReference type="FunFam" id="3.40.50.1220:FF:000038">
    <property type="entry name" value="NAD-dependent protein deacetylase sirtuin-6 isoform X2"/>
    <property type="match status" value="1"/>
</dbReference>
<evidence type="ECO:0000256" key="5">
    <source>
        <dbReference type="ARBA" id="ARBA00022723"/>
    </source>
</evidence>
<dbReference type="GO" id="GO:0140861">
    <property type="term" value="P:DNA repair-dependent chromatin remodeling"/>
    <property type="evidence" value="ECO:0000318"/>
    <property type="project" value="GO_Central"/>
</dbReference>
<dbReference type="InterPro" id="IPR029035">
    <property type="entry name" value="DHS-like_NAD/FAD-binding_dom"/>
</dbReference>
<dbReference type="GO" id="GO:0036055">
    <property type="term" value="F:protein-succinyllysine desuccinylase activity"/>
    <property type="evidence" value="ECO:0000318"/>
    <property type="project" value="GO_Central"/>
</dbReference>
<dbReference type="Pfam" id="PF02146">
    <property type="entry name" value="SIR2"/>
    <property type="match status" value="1"/>
</dbReference>
<evidence type="ECO:0000256" key="4">
    <source>
        <dbReference type="ARBA" id="ARBA00022679"/>
    </source>
</evidence>
<sequence>KVRDPEEILEDKVCQLVGAIREAKTLAIYTGAGISTAARIPDYRGPNGIWTRLAKGERLGSYNLCDAEPTLSHMSITKLYQEGLVRHVVSQNCDGLHIRSGLPSQALSEVHGNMFTEVCTECEDDRIYYRLFDVTERTAVRRHQTGRFCTDCGSPLRDTIVHFGEKGCLEQPLNWQAAFDVAKIADCILCLGSSLKVLKRYHALWGMNRVKHRRPKLFIVNLQWTPKDESASLKIHARCDNVMKRVMEKLGLEIPEYKRHVKVTAD</sequence>
<accession>A7SMP0</accession>
<evidence type="ECO:0000256" key="9">
    <source>
        <dbReference type="ARBA" id="ARBA00041832"/>
    </source>
</evidence>
<evidence type="ECO:0000256" key="13">
    <source>
        <dbReference type="ARBA" id="ARBA00051399"/>
    </source>
</evidence>
<evidence type="ECO:0000259" key="16">
    <source>
        <dbReference type="PROSITE" id="PS50305"/>
    </source>
</evidence>
<evidence type="ECO:0000256" key="7">
    <source>
        <dbReference type="ARBA" id="ARBA00023027"/>
    </source>
</evidence>
<keyword evidence="6 15" id="KW-0862">Zinc</keyword>
<dbReference type="EC" id="2.3.1.286" evidence="2"/>
<keyword evidence="5 15" id="KW-0479">Metal-binding</keyword>
<evidence type="ECO:0000313" key="18">
    <source>
        <dbReference type="Proteomes" id="UP000001593"/>
    </source>
</evidence>
<dbReference type="OMA" id="ITCLHEQ"/>
<evidence type="ECO:0000256" key="15">
    <source>
        <dbReference type="PROSITE-ProRule" id="PRU00236"/>
    </source>
</evidence>
<dbReference type="Proteomes" id="UP000001593">
    <property type="component" value="Unassembled WGS sequence"/>
</dbReference>
<dbReference type="PhylomeDB" id="A7SMP0"/>
<evidence type="ECO:0000256" key="1">
    <source>
        <dbReference type="ARBA" id="ARBA00001947"/>
    </source>
</evidence>
<dbReference type="GO" id="GO:0061697">
    <property type="term" value="F:protein-glutaryllysine deglutarylase activity"/>
    <property type="evidence" value="ECO:0000318"/>
    <property type="project" value="GO_Central"/>
</dbReference>
<dbReference type="EMBL" id="DS469711">
    <property type="protein sequence ID" value="EDO35004.1"/>
    <property type="molecule type" value="Genomic_DNA"/>
</dbReference>
<comment type="catalytic activity">
    <reaction evidence="12">
        <text>N(6)-succinyl-L-lysyl-[protein] + NAD(+) + H2O = 2''-O-succinyl-ADP-D-ribose + nicotinamide + L-lysyl-[protein]</text>
        <dbReference type="Rhea" id="RHEA:47668"/>
        <dbReference type="Rhea" id="RHEA-COMP:9752"/>
        <dbReference type="Rhea" id="RHEA-COMP:11877"/>
        <dbReference type="ChEBI" id="CHEBI:15377"/>
        <dbReference type="ChEBI" id="CHEBI:17154"/>
        <dbReference type="ChEBI" id="CHEBI:29969"/>
        <dbReference type="ChEBI" id="CHEBI:57540"/>
        <dbReference type="ChEBI" id="CHEBI:87830"/>
        <dbReference type="ChEBI" id="CHEBI:87832"/>
    </reaction>
    <physiologicalReaction direction="left-to-right" evidence="12">
        <dbReference type="Rhea" id="RHEA:47669"/>
    </physiologicalReaction>
</comment>
<dbReference type="GO" id="GO:0035861">
    <property type="term" value="C:site of double-strand break"/>
    <property type="evidence" value="ECO:0007669"/>
    <property type="project" value="UniProtKB-ARBA"/>
</dbReference>
<dbReference type="KEGG" id="nve:5506400"/>
<dbReference type="GO" id="GO:0010468">
    <property type="term" value="P:regulation of gene expression"/>
    <property type="evidence" value="ECO:0007669"/>
    <property type="project" value="UniProtKB-ARBA"/>
</dbReference>
<dbReference type="GO" id="GO:0000785">
    <property type="term" value="C:chromatin"/>
    <property type="evidence" value="ECO:0000318"/>
    <property type="project" value="GO_Central"/>
</dbReference>
<dbReference type="InParanoid" id="A7SMP0"/>
<comment type="catalytic activity">
    <reaction evidence="14">
        <text>N(6)-glutaryl-L-lysyl-[protein] + NAD(+) + H2O = 2''-O-glutaryl-ADP-D-ribose + nicotinamide + L-lysyl-[protein]</text>
        <dbReference type="Rhea" id="RHEA:47664"/>
        <dbReference type="Rhea" id="RHEA-COMP:9752"/>
        <dbReference type="Rhea" id="RHEA-COMP:11875"/>
        <dbReference type="ChEBI" id="CHEBI:15377"/>
        <dbReference type="ChEBI" id="CHEBI:17154"/>
        <dbReference type="ChEBI" id="CHEBI:29969"/>
        <dbReference type="ChEBI" id="CHEBI:57540"/>
        <dbReference type="ChEBI" id="CHEBI:87828"/>
        <dbReference type="ChEBI" id="CHEBI:87829"/>
    </reaction>
    <physiologicalReaction direction="left-to-right" evidence="14">
        <dbReference type="Rhea" id="RHEA:47665"/>
    </physiologicalReaction>
</comment>
<evidence type="ECO:0000256" key="2">
    <source>
        <dbReference type="ARBA" id="ARBA00012928"/>
    </source>
</evidence>
<dbReference type="FunFam" id="2.20.28.200:FF:000002">
    <property type="entry name" value="NAD-dependent deacetylase sirtuin-7"/>
    <property type="match status" value="1"/>
</dbReference>
<proteinExistence type="inferred from homology"/>
<evidence type="ECO:0000256" key="6">
    <source>
        <dbReference type="ARBA" id="ARBA00022833"/>
    </source>
</evidence>
<feature type="non-terminal residue" evidence="17">
    <location>
        <position position="1"/>
    </location>
</feature>
<dbReference type="AlphaFoldDB" id="A7SMP0"/>
<feature type="domain" description="Deacetylase sirtuin-type" evidence="16">
    <location>
        <begin position="6"/>
        <end position="253"/>
    </location>
</feature>
<dbReference type="SUPFAM" id="SSF52467">
    <property type="entry name" value="DHS-like NAD/FAD-binding domain"/>
    <property type="match status" value="1"/>
</dbReference>
<feature type="binding site" evidence="15">
    <location>
        <position position="119"/>
    </location>
    <ligand>
        <name>Zn(2+)</name>
        <dbReference type="ChEBI" id="CHEBI:29105"/>
    </ligand>
</feature>
<dbReference type="PANTHER" id="PTHR11085:SF1">
    <property type="entry name" value="NAD-DEPENDENT PROTEIN DEACETYLASE SIRTUIN-7"/>
    <property type="match status" value="1"/>
</dbReference>
<evidence type="ECO:0000256" key="11">
    <source>
        <dbReference type="ARBA" id="ARBA00050237"/>
    </source>
</evidence>
<dbReference type="GO" id="GO:0046872">
    <property type="term" value="F:metal ion binding"/>
    <property type="evidence" value="ECO:0007669"/>
    <property type="project" value="UniProtKB-KW"/>
</dbReference>
<keyword evidence="18" id="KW-1185">Reference proteome</keyword>
<feature type="binding site" evidence="15">
    <location>
        <position position="152"/>
    </location>
    <ligand>
        <name>Zn(2+)</name>
        <dbReference type="ChEBI" id="CHEBI:29105"/>
    </ligand>
</feature>
<name>A7SMP0_NEMVE</name>
<dbReference type="GO" id="GO:0097372">
    <property type="term" value="F:histone H3K18 deacetylase activity, NAD-dependent"/>
    <property type="evidence" value="ECO:0000318"/>
    <property type="project" value="GO_Central"/>
</dbReference>